<accession>A0A0H2RQ39</accession>
<evidence type="ECO:0000256" key="2">
    <source>
        <dbReference type="ARBA" id="ARBA00022771"/>
    </source>
</evidence>
<sequence length="552" mass="61748">MQFLFNIYSPSKSDPNLQALVEGKDPISVLLLGVFNAFLGVQKAYSANLVTETPGAVRLATQLWIREGLDGSKLMQPKSLTKVALLVFQVVLGDKPTSKALDEVIEGADAEGEPVSKRLPSLLQSYMRFTLDFGGDLANVTEVIEALVRMTSSNHSHPVSQAFVSQGMVPFVVKLITSLDATLPHERSLENAPLLNPMFFHGFQYICNSFYASASVQHVVQAIDAGFLEVFVAWGIALPSLTAKEHDHVLHLFSDSLIPLLVYLPVLSASERALKRIDEQSTTQEPFHKSTEKAKDMWLKFVWTVEKRFKLSLASMTINDVVNPRSKRTFMCDNCCKSYPYSTLKACAACGLVSYCSKACQTQHWKEKGHRERCKSLRGDANVVSYKNLLNKSGKSASPRQVVTFICDLARSEALEHMDALVALAKEQLPDVAMEDVGVEVNYGEFPSTFKVFARNECIQARQALSKGVTEEINNDFPPESREFVGEMLRRSKKDQVQFNIVIRRGPGRRMYQCSIGVAKFWDRQYMERRKLDLNGQPGEELQKLESLLSSL</sequence>
<dbReference type="InParanoid" id="A0A0H2RQ39"/>
<dbReference type="OrthoDB" id="3040823at2759"/>
<evidence type="ECO:0000313" key="6">
    <source>
        <dbReference type="EMBL" id="KLO13747.1"/>
    </source>
</evidence>
<keyword evidence="7" id="KW-1185">Reference proteome</keyword>
<dbReference type="Pfam" id="PF01753">
    <property type="entry name" value="zf-MYND"/>
    <property type="match status" value="1"/>
</dbReference>
<evidence type="ECO:0000256" key="4">
    <source>
        <dbReference type="PROSITE-ProRule" id="PRU00134"/>
    </source>
</evidence>
<proteinExistence type="predicted"/>
<dbReference type="GO" id="GO:0008270">
    <property type="term" value="F:zinc ion binding"/>
    <property type="evidence" value="ECO:0007669"/>
    <property type="project" value="UniProtKB-KW"/>
</dbReference>
<dbReference type="PROSITE" id="PS01360">
    <property type="entry name" value="ZF_MYND_1"/>
    <property type="match status" value="1"/>
</dbReference>
<evidence type="ECO:0000256" key="3">
    <source>
        <dbReference type="ARBA" id="ARBA00022833"/>
    </source>
</evidence>
<dbReference type="EMBL" id="KQ085954">
    <property type="protein sequence ID" value="KLO13747.1"/>
    <property type="molecule type" value="Genomic_DNA"/>
</dbReference>
<keyword evidence="3" id="KW-0862">Zinc</keyword>
<dbReference type="InterPro" id="IPR002893">
    <property type="entry name" value="Znf_MYND"/>
</dbReference>
<dbReference type="Gene3D" id="6.10.140.2220">
    <property type="match status" value="1"/>
</dbReference>
<keyword evidence="1" id="KW-0479">Metal-binding</keyword>
<dbReference type="Proteomes" id="UP000053477">
    <property type="component" value="Unassembled WGS sequence"/>
</dbReference>
<protein>
    <recommendedName>
        <fullName evidence="5">MYND-type domain-containing protein</fullName>
    </recommendedName>
</protein>
<evidence type="ECO:0000256" key="1">
    <source>
        <dbReference type="ARBA" id="ARBA00022723"/>
    </source>
</evidence>
<dbReference type="SUPFAM" id="SSF144232">
    <property type="entry name" value="HIT/MYND zinc finger-like"/>
    <property type="match status" value="1"/>
</dbReference>
<gene>
    <name evidence="6" type="ORF">SCHPADRAFT_344691</name>
</gene>
<feature type="domain" description="MYND-type" evidence="5">
    <location>
        <begin position="332"/>
        <end position="374"/>
    </location>
</feature>
<evidence type="ECO:0000313" key="7">
    <source>
        <dbReference type="Proteomes" id="UP000053477"/>
    </source>
</evidence>
<reference evidence="6 7" key="1">
    <citation type="submission" date="2015-04" db="EMBL/GenBank/DDBJ databases">
        <title>Complete genome sequence of Schizopora paradoxa KUC8140, a cosmopolitan wood degrader in East Asia.</title>
        <authorList>
            <consortium name="DOE Joint Genome Institute"/>
            <person name="Min B."/>
            <person name="Park H."/>
            <person name="Jang Y."/>
            <person name="Kim J.-J."/>
            <person name="Kim K.H."/>
            <person name="Pangilinan J."/>
            <person name="Lipzen A."/>
            <person name="Riley R."/>
            <person name="Grigoriev I.V."/>
            <person name="Spatafora J.W."/>
            <person name="Choi I.-G."/>
        </authorList>
    </citation>
    <scope>NUCLEOTIDE SEQUENCE [LARGE SCALE GENOMIC DNA]</scope>
    <source>
        <strain evidence="6 7">KUC8140</strain>
    </source>
</reference>
<dbReference type="STRING" id="27342.A0A0H2RQ39"/>
<evidence type="ECO:0000259" key="5">
    <source>
        <dbReference type="PROSITE" id="PS50865"/>
    </source>
</evidence>
<name>A0A0H2RQ39_9AGAM</name>
<dbReference type="AlphaFoldDB" id="A0A0H2RQ39"/>
<dbReference type="PROSITE" id="PS50865">
    <property type="entry name" value="ZF_MYND_2"/>
    <property type="match status" value="1"/>
</dbReference>
<organism evidence="6 7">
    <name type="scientific">Schizopora paradoxa</name>
    <dbReference type="NCBI Taxonomy" id="27342"/>
    <lineage>
        <taxon>Eukaryota</taxon>
        <taxon>Fungi</taxon>
        <taxon>Dikarya</taxon>
        <taxon>Basidiomycota</taxon>
        <taxon>Agaricomycotina</taxon>
        <taxon>Agaricomycetes</taxon>
        <taxon>Hymenochaetales</taxon>
        <taxon>Schizoporaceae</taxon>
        <taxon>Schizopora</taxon>
    </lineage>
</organism>
<keyword evidence="2 4" id="KW-0863">Zinc-finger</keyword>